<sequence>MWKFSHILELIKCKQFMRIVLCLVVTFLSQYQFAQLVHRIETFEDLSGVGIDSINTYDKWHTTIKHYPSGRKQDEVRVLISSGCDTEEKCRINYQHQVYYDEETSTIAVKEGKYVVIKNGRARYRYYGWWYTKDGRCYRKIKEKATKHL</sequence>
<evidence type="ECO:0000313" key="2">
    <source>
        <dbReference type="Proteomes" id="UP000683507"/>
    </source>
</evidence>
<gene>
    <name evidence="1" type="ORF">CRYO30217_00054</name>
</gene>
<dbReference type="KEGG" id="ptan:CRYO30217_00054"/>
<dbReference type="AlphaFoldDB" id="A0A916JID3"/>
<accession>A0A916JID3</accession>
<reference evidence="1" key="1">
    <citation type="submission" date="2021-04" db="EMBL/GenBank/DDBJ databases">
        <authorList>
            <person name="Rodrigo-Torres L."/>
            <person name="Arahal R. D."/>
            <person name="Lucena T."/>
        </authorList>
    </citation>
    <scope>NUCLEOTIDE SEQUENCE</scope>
    <source>
        <strain evidence="1">AS29M-1</strain>
    </source>
</reference>
<proteinExistence type="predicted"/>
<evidence type="ECO:0000313" key="1">
    <source>
        <dbReference type="EMBL" id="CAG5076299.1"/>
    </source>
</evidence>
<organism evidence="1 2">
    <name type="scientific">Parvicella tangerina</name>
    <dbReference type="NCBI Taxonomy" id="2829795"/>
    <lineage>
        <taxon>Bacteria</taxon>
        <taxon>Pseudomonadati</taxon>
        <taxon>Bacteroidota</taxon>
        <taxon>Flavobacteriia</taxon>
        <taxon>Flavobacteriales</taxon>
        <taxon>Parvicellaceae</taxon>
        <taxon>Parvicella</taxon>
    </lineage>
</organism>
<dbReference type="Proteomes" id="UP000683507">
    <property type="component" value="Chromosome"/>
</dbReference>
<protein>
    <submittedName>
        <fullName evidence="1">Uncharacterized protein</fullName>
    </submittedName>
</protein>
<dbReference type="EMBL" id="OU015584">
    <property type="protein sequence ID" value="CAG5076299.1"/>
    <property type="molecule type" value="Genomic_DNA"/>
</dbReference>
<name>A0A916JID3_9FLAO</name>
<keyword evidence="2" id="KW-1185">Reference proteome</keyword>